<comment type="caution">
    <text evidence="2">The sequence shown here is derived from an EMBL/GenBank/DDBJ whole genome shotgun (WGS) entry which is preliminary data.</text>
</comment>
<accession>A0A0V0QGW4</accession>
<keyword evidence="1" id="KW-1133">Transmembrane helix</keyword>
<dbReference type="EMBL" id="LDAU01000170">
    <property type="protein sequence ID" value="KRX01449.1"/>
    <property type="molecule type" value="Genomic_DNA"/>
</dbReference>
<gene>
    <name evidence="2" type="ORF">PPERSA_01352</name>
</gene>
<evidence type="ECO:0000313" key="3">
    <source>
        <dbReference type="Proteomes" id="UP000054937"/>
    </source>
</evidence>
<dbReference type="Proteomes" id="UP000054937">
    <property type="component" value="Unassembled WGS sequence"/>
</dbReference>
<sequence>MENTQFEQEHYTVQELGYFGYLIKTLESAHIFDLLKLALLAYFLLLLVLTVFGKSKGKGAKSVSTRERLLKRFLFANQDILGILDDDDKKLLTQTFENTLKNAKAVDMKEPDPSPNDAKKFQRKVDFNLQKIQYHTHVPYESD</sequence>
<organism evidence="2 3">
    <name type="scientific">Pseudocohnilembus persalinus</name>
    <name type="common">Ciliate</name>
    <dbReference type="NCBI Taxonomy" id="266149"/>
    <lineage>
        <taxon>Eukaryota</taxon>
        <taxon>Sar</taxon>
        <taxon>Alveolata</taxon>
        <taxon>Ciliophora</taxon>
        <taxon>Intramacronucleata</taxon>
        <taxon>Oligohymenophorea</taxon>
        <taxon>Scuticociliatia</taxon>
        <taxon>Philasterida</taxon>
        <taxon>Pseudocohnilembidae</taxon>
        <taxon>Pseudocohnilembus</taxon>
    </lineage>
</organism>
<evidence type="ECO:0000256" key="1">
    <source>
        <dbReference type="SAM" id="Phobius"/>
    </source>
</evidence>
<keyword evidence="1" id="KW-0472">Membrane</keyword>
<evidence type="ECO:0000313" key="2">
    <source>
        <dbReference type="EMBL" id="KRX01449.1"/>
    </source>
</evidence>
<reference evidence="2 3" key="1">
    <citation type="journal article" date="2015" name="Sci. Rep.">
        <title>Genome of the facultative scuticociliatosis pathogen Pseudocohnilembus persalinus provides insight into its virulence through horizontal gene transfer.</title>
        <authorList>
            <person name="Xiong J."/>
            <person name="Wang G."/>
            <person name="Cheng J."/>
            <person name="Tian M."/>
            <person name="Pan X."/>
            <person name="Warren A."/>
            <person name="Jiang C."/>
            <person name="Yuan D."/>
            <person name="Miao W."/>
        </authorList>
    </citation>
    <scope>NUCLEOTIDE SEQUENCE [LARGE SCALE GENOMIC DNA]</scope>
    <source>
        <strain evidence="2">36N120E</strain>
    </source>
</reference>
<keyword evidence="3" id="KW-1185">Reference proteome</keyword>
<proteinExistence type="predicted"/>
<protein>
    <submittedName>
        <fullName evidence="2">Uncharacterized protein</fullName>
    </submittedName>
</protein>
<dbReference type="InParanoid" id="A0A0V0QGW4"/>
<keyword evidence="1" id="KW-0812">Transmembrane</keyword>
<name>A0A0V0QGW4_PSEPJ</name>
<feature type="transmembrane region" description="Helical" evidence="1">
    <location>
        <begin position="34"/>
        <end position="52"/>
    </location>
</feature>
<dbReference type="AlphaFoldDB" id="A0A0V0QGW4"/>